<sequence length="24" mass="2791">MDRSSPLVITSTLPIQSPLLLHWW</sequence>
<organism evidence="1">
    <name type="scientific">Anguilla anguilla</name>
    <name type="common">European freshwater eel</name>
    <name type="synonym">Muraena anguilla</name>
    <dbReference type="NCBI Taxonomy" id="7936"/>
    <lineage>
        <taxon>Eukaryota</taxon>
        <taxon>Metazoa</taxon>
        <taxon>Chordata</taxon>
        <taxon>Craniata</taxon>
        <taxon>Vertebrata</taxon>
        <taxon>Euteleostomi</taxon>
        <taxon>Actinopterygii</taxon>
        <taxon>Neopterygii</taxon>
        <taxon>Teleostei</taxon>
        <taxon>Anguilliformes</taxon>
        <taxon>Anguillidae</taxon>
        <taxon>Anguilla</taxon>
    </lineage>
</organism>
<protein>
    <submittedName>
        <fullName evidence="1">Uncharacterized protein</fullName>
    </submittedName>
</protein>
<reference evidence="1" key="2">
    <citation type="journal article" date="2015" name="Fish Shellfish Immunol.">
        <title>Early steps in the European eel (Anguilla anguilla)-Vibrio vulnificus interaction in the gills: Role of the RtxA13 toxin.</title>
        <authorList>
            <person name="Callol A."/>
            <person name="Pajuelo D."/>
            <person name="Ebbesson L."/>
            <person name="Teles M."/>
            <person name="MacKenzie S."/>
            <person name="Amaro C."/>
        </authorList>
    </citation>
    <scope>NUCLEOTIDE SEQUENCE</scope>
</reference>
<proteinExistence type="predicted"/>
<name>A0A0E9UQC6_ANGAN</name>
<evidence type="ECO:0000313" key="1">
    <source>
        <dbReference type="EMBL" id="JAH68064.1"/>
    </source>
</evidence>
<dbReference type="EMBL" id="GBXM01040513">
    <property type="protein sequence ID" value="JAH68064.1"/>
    <property type="molecule type" value="Transcribed_RNA"/>
</dbReference>
<accession>A0A0E9UQC6</accession>
<reference evidence="1" key="1">
    <citation type="submission" date="2014-11" db="EMBL/GenBank/DDBJ databases">
        <authorList>
            <person name="Amaro Gonzalez C."/>
        </authorList>
    </citation>
    <scope>NUCLEOTIDE SEQUENCE</scope>
</reference>
<dbReference type="AlphaFoldDB" id="A0A0E9UQC6"/>